<comment type="caution">
    <text evidence="2">The sequence shown here is derived from an EMBL/GenBank/DDBJ whole genome shotgun (WGS) entry which is preliminary data.</text>
</comment>
<sequence length="64" mass="7132">MKEKKKALPDETHEGRDKYYMDIDRKVNEGLGGGQVTEDNGLIDEDNPITTETEPHTPGKSTSN</sequence>
<accession>A0ABT9W0T6</accession>
<evidence type="ECO:0000313" key="2">
    <source>
        <dbReference type="EMBL" id="MDQ0166667.1"/>
    </source>
</evidence>
<gene>
    <name evidence="2" type="ORF">J2S11_002583</name>
</gene>
<dbReference type="Proteomes" id="UP001235840">
    <property type="component" value="Unassembled WGS sequence"/>
</dbReference>
<reference evidence="2 3" key="1">
    <citation type="submission" date="2023-07" db="EMBL/GenBank/DDBJ databases">
        <title>Genomic Encyclopedia of Type Strains, Phase IV (KMG-IV): sequencing the most valuable type-strain genomes for metagenomic binning, comparative biology and taxonomic classification.</title>
        <authorList>
            <person name="Goeker M."/>
        </authorList>
    </citation>
    <scope>NUCLEOTIDE SEQUENCE [LARGE SCALE GENOMIC DNA]</scope>
    <source>
        <strain evidence="2 3">DSM 12751</strain>
    </source>
</reference>
<evidence type="ECO:0008006" key="4">
    <source>
        <dbReference type="Google" id="ProtNLM"/>
    </source>
</evidence>
<feature type="region of interest" description="Disordered" evidence="1">
    <location>
        <begin position="1"/>
        <end position="20"/>
    </location>
</feature>
<dbReference type="EMBL" id="JAUSTY010000010">
    <property type="protein sequence ID" value="MDQ0166667.1"/>
    <property type="molecule type" value="Genomic_DNA"/>
</dbReference>
<evidence type="ECO:0000256" key="1">
    <source>
        <dbReference type="SAM" id="MobiDB-lite"/>
    </source>
</evidence>
<protein>
    <recommendedName>
        <fullName evidence="4">DUF4025 domain-containing protein</fullName>
    </recommendedName>
</protein>
<name>A0ABT9W0T6_9BACI</name>
<evidence type="ECO:0000313" key="3">
    <source>
        <dbReference type="Proteomes" id="UP001235840"/>
    </source>
</evidence>
<proteinExistence type="predicted"/>
<organism evidence="2 3">
    <name type="scientific">Caldalkalibacillus horti</name>
    <dbReference type="NCBI Taxonomy" id="77523"/>
    <lineage>
        <taxon>Bacteria</taxon>
        <taxon>Bacillati</taxon>
        <taxon>Bacillota</taxon>
        <taxon>Bacilli</taxon>
        <taxon>Bacillales</taxon>
        <taxon>Bacillaceae</taxon>
        <taxon>Caldalkalibacillus</taxon>
    </lineage>
</organism>
<feature type="region of interest" description="Disordered" evidence="1">
    <location>
        <begin position="30"/>
        <end position="64"/>
    </location>
</feature>
<dbReference type="RefSeq" id="WP_307395059.1">
    <property type="nucleotide sequence ID" value="NZ_BAAADK010000047.1"/>
</dbReference>
<keyword evidence="3" id="KW-1185">Reference proteome</keyword>